<dbReference type="PRINTS" id="PR00332">
    <property type="entry name" value="HISTRIAD"/>
</dbReference>
<evidence type="ECO:0000313" key="5">
    <source>
        <dbReference type="EMBL" id="HIX62513.1"/>
    </source>
</evidence>
<sequence>MSQQECLFCKIIKREIPGEIVYEDDQVLAFNDIAPQAPTHILVIPKTHITTLNDIEESQQALVGRLTYIAAKLAKERGFAEDGYRVVMNCNEQGGQTVYHIHLHLMGGRHFTWPAG</sequence>
<dbReference type="Pfam" id="PF01230">
    <property type="entry name" value="HIT"/>
    <property type="match status" value="1"/>
</dbReference>
<dbReference type="EMBL" id="DXFC01000292">
    <property type="protein sequence ID" value="HIX62513.1"/>
    <property type="molecule type" value="Genomic_DNA"/>
</dbReference>
<evidence type="ECO:0000256" key="2">
    <source>
        <dbReference type="PIRSR" id="PIRSR601310-3"/>
    </source>
</evidence>
<dbReference type="SUPFAM" id="SSF54197">
    <property type="entry name" value="HIT-like"/>
    <property type="match status" value="1"/>
</dbReference>
<accession>A0A9D2B616</accession>
<evidence type="ECO:0000259" key="4">
    <source>
        <dbReference type="PROSITE" id="PS51084"/>
    </source>
</evidence>
<dbReference type="InterPro" id="IPR001310">
    <property type="entry name" value="Histidine_triad_HIT"/>
</dbReference>
<organism evidence="5 6">
    <name type="scientific">Candidatus Halomonas stercoripullorum</name>
    <dbReference type="NCBI Taxonomy" id="2838617"/>
    <lineage>
        <taxon>Bacteria</taxon>
        <taxon>Pseudomonadati</taxon>
        <taxon>Pseudomonadota</taxon>
        <taxon>Gammaproteobacteria</taxon>
        <taxon>Oceanospirillales</taxon>
        <taxon>Halomonadaceae</taxon>
        <taxon>Halomonas</taxon>
    </lineage>
</organism>
<evidence type="ECO:0000256" key="3">
    <source>
        <dbReference type="PROSITE-ProRule" id="PRU00464"/>
    </source>
</evidence>
<evidence type="ECO:0000313" key="6">
    <source>
        <dbReference type="Proteomes" id="UP000824248"/>
    </source>
</evidence>
<feature type="domain" description="HIT" evidence="4">
    <location>
        <begin position="7"/>
        <end position="116"/>
    </location>
</feature>
<dbReference type="CDD" id="cd01276">
    <property type="entry name" value="PKCI_related"/>
    <property type="match status" value="1"/>
</dbReference>
<dbReference type="AlphaFoldDB" id="A0A9D2B616"/>
<dbReference type="Proteomes" id="UP000824248">
    <property type="component" value="Unassembled WGS sequence"/>
</dbReference>
<reference evidence="5" key="1">
    <citation type="journal article" date="2021" name="PeerJ">
        <title>Extensive microbial diversity within the chicken gut microbiome revealed by metagenomics and culture.</title>
        <authorList>
            <person name="Gilroy R."/>
            <person name="Ravi A."/>
            <person name="Getino M."/>
            <person name="Pursley I."/>
            <person name="Horton D.L."/>
            <person name="Alikhan N.F."/>
            <person name="Baker D."/>
            <person name="Gharbi K."/>
            <person name="Hall N."/>
            <person name="Watson M."/>
            <person name="Adriaenssens E.M."/>
            <person name="Foster-Nyarko E."/>
            <person name="Jarju S."/>
            <person name="Secka A."/>
            <person name="Antonio M."/>
            <person name="Oren A."/>
            <person name="Chaudhuri R.R."/>
            <person name="La Ragione R."/>
            <person name="Hildebrand F."/>
            <person name="Pallen M.J."/>
        </authorList>
    </citation>
    <scope>NUCLEOTIDE SEQUENCE</scope>
    <source>
        <strain evidence="5">1193</strain>
    </source>
</reference>
<comment type="caution">
    <text evidence="5">The sequence shown here is derived from an EMBL/GenBank/DDBJ whole genome shotgun (WGS) entry which is preliminary data.</text>
</comment>
<name>A0A9D2B616_9GAMM</name>
<feature type="active site" description="Tele-AMP-histidine intermediate" evidence="1">
    <location>
        <position position="102"/>
    </location>
</feature>
<dbReference type="InterPro" id="IPR011146">
    <property type="entry name" value="HIT-like"/>
</dbReference>
<reference evidence="5" key="2">
    <citation type="submission" date="2021-04" db="EMBL/GenBank/DDBJ databases">
        <authorList>
            <person name="Gilroy R."/>
        </authorList>
    </citation>
    <scope>NUCLEOTIDE SEQUENCE</scope>
    <source>
        <strain evidence="5">1193</strain>
    </source>
</reference>
<protein>
    <submittedName>
        <fullName evidence="5">Histidine triad nucleotide-binding protein</fullName>
    </submittedName>
</protein>
<gene>
    <name evidence="5" type="ORF">H9854_09815</name>
</gene>
<proteinExistence type="predicted"/>
<dbReference type="PANTHER" id="PTHR23089">
    <property type="entry name" value="HISTIDINE TRIAD HIT PROTEIN"/>
    <property type="match status" value="1"/>
</dbReference>
<feature type="short sequence motif" description="Histidine triad motif" evidence="2 3">
    <location>
        <begin position="100"/>
        <end position="104"/>
    </location>
</feature>
<dbReference type="PROSITE" id="PS00892">
    <property type="entry name" value="HIT_1"/>
    <property type="match status" value="1"/>
</dbReference>
<dbReference type="InterPro" id="IPR019808">
    <property type="entry name" value="Histidine_triad_CS"/>
</dbReference>
<dbReference type="InterPro" id="IPR036265">
    <property type="entry name" value="HIT-like_sf"/>
</dbReference>
<evidence type="ECO:0000256" key="1">
    <source>
        <dbReference type="PIRSR" id="PIRSR601310-1"/>
    </source>
</evidence>
<dbReference type="Gene3D" id="3.30.428.10">
    <property type="entry name" value="HIT-like"/>
    <property type="match status" value="1"/>
</dbReference>
<dbReference type="GO" id="GO:0003824">
    <property type="term" value="F:catalytic activity"/>
    <property type="evidence" value="ECO:0007669"/>
    <property type="project" value="InterPro"/>
</dbReference>
<dbReference type="PROSITE" id="PS51084">
    <property type="entry name" value="HIT_2"/>
    <property type="match status" value="1"/>
</dbReference>